<evidence type="ECO:0000256" key="3">
    <source>
        <dbReference type="ARBA" id="ARBA00022692"/>
    </source>
</evidence>
<evidence type="ECO:0000259" key="12">
    <source>
        <dbReference type="Pfam" id="PF01435"/>
    </source>
</evidence>
<keyword evidence="8 10" id="KW-0482">Metalloprotease</keyword>
<feature type="domain" description="Peptidase M48" evidence="12">
    <location>
        <begin position="76"/>
        <end position="277"/>
    </location>
</feature>
<keyword evidence="14" id="KW-1185">Reference proteome</keyword>
<dbReference type="Gene3D" id="3.30.2010.10">
    <property type="entry name" value="Metalloproteases ('zincins'), catalytic domain"/>
    <property type="match status" value="1"/>
</dbReference>
<dbReference type="EMBL" id="CP019893">
    <property type="protein sequence ID" value="ARS90428.1"/>
    <property type="molecule type" value="Genomic_DNA"/>
</dbReference>
<evidence type="ECO:0000256" key="8">
    <source>
        <dbReference type="ARBA" id="ARBA00023049"/>
    </source>
</evidence>
<sequence length="278" mass="30709">MNKTGLQLRMAVVGSVLFGLYLVAAWFISMAFGVNWLYVLVPGIVLLPAVQYKLGKFMAVRTSGAKDMPEDHPRYRRVHQMTESLSRDMKMDKPRLMVAEMGVPNAFATGRKGSGVVVVSTELMQILDDDELEGVVAHELAHLKNRDTIMMTLGQSIATIVGYAVFFVVQAVGEDNPGSIVFAWVASMIANFLVMLLVMAISRYREYVADDTARQYIGNGEPLARALEKISGSAEGRESRIDDSGVNALCIFNADRSMLQQVFSTHPPTEKRIEALRS</sequence>
<evidence type="ECO:0000256" key="2">
    <source>
        <dbReference type="ARBA" id="ARBA00022670"/>
    </source>
</evidence>
<evidence type="ECO:0000313" key="14">
    <source>
        <dbReference type="Proteomes" id="UP000250088"/>
    </source>
</evidence>
<evidence type="ECO:0000256" key="11">
    <source>
        <dbReference type="SAM" id="Phobius"/>
    </source>
</evidence>
<comment type="similarity">
    <text evidence="10">Belongs to the peptidase M48 family.</text>
</comment>
<evidence type="ECO:0000256" key="7">
    <source>
        <dbReference type="ARBA" id="ARBA00022989"/>
    </source>
</evidence>
<gene>
    <name evidence="13" type="ORF">B1756_12275</name>
</gene>
<evidence type="ECO:0000256" key="5">
    <source>
        <dbReference type="ARBA" id="ARBA00022801"/>
    </source>
</evidence>
<dbReference type="KEGG" id="naj:B1756_12275"/>
<evidence type="ECO:0000313" key="13">
    <source>
        <dbReference type="EMBL" id="ARS90428.1"/>
    </source>
</evidence>
<keyword evidence="9 11" id="KW-0472">Membrane</keyword>
<dbReference type="RefSeq" id="WP_086888800.1">
    <property type="nucleotide sequence ID" value="NZ_CP019893.1"/>
</dbReference>
<keyword evidence="6 10" id="KW-0862">Zinc</keyword>
<dbReference type="GO" id="GO:0006508">
    <property type="term" value="P:proteolysis"/>
    <property type="evidence" value="ECO:0007669"/>
    <property type="project" value="UniProtKB-KW"/>
</dbReference>
<keyword evidence="4" id="KW-0479">Metal-binding</keyword>
<accession>A0A2Z2I1N1</accession>
<dbReference type="InterPro" id="IPR001915">
    <property type="entry name" value="Peptidase_M48"/>
</dbReference>
<dbReference type="Pfam" id="PF01435">
    <property type="entry name" value="Peptidase_M48"/>
    <property type="match status" value="1"/>
</dbReference>
<feature type="transmembrane region" description="Helical" evidence="11">
    <location>
        <begin position="149"/>
        <end position="169"/>
    </location>
</feature>
<organism evidence="13 14">
    <name type="scientific">Natrarchaeobaculum aegyptiacum</name>
    <dbReference type="NCBI Taxonomy" id="745377"/>
    <lineage>
        <taxon>Archaea</taxon>
        <taxon>Methanobacteriati</taxon>
        <taxon>Methanobacteriota</taxon>
        <taxon>Stenosarchaea group</taxon>
        <taxon>Halobacteria</taxon>
        <taxon>Halobacteriales</taxon>
        <taxon>Natrialbaceae</taxon>
        <taxon>Natrarchaeobaculum</taxon>
    </lineage>
</organism>
<feature type="transmembrane region" description="Helical" evidence="11">
    <location>
        <begin position="12"/>
        <end position="30"/>
    </location>
</feature>
<feature type="transmembrane region" description="Helical" evidence="11">
    <location>
        <begin position="36"/>
        <end position="54"/>
    </location>
</feature>
<dbReference type="AlphaFoldDB" id="A0A2Z2I1N1"/>
<dbReference type="OrthoDB" id="28389at2157"/>
<evidence type="ECO:0000256" key="9">
    <source>
        <dbReference type="ARBA" id="ARBA00023136"/>
    </source>
</evidence>
<keyword evidence="3 11" id="KW-0812">Transmembrane</keyword>
<dbReference type="PANTHER" id="PTHR43221">
    <property type="entry name" value="PROTEASE HTPX"/>
    <property type="match status" value="1"/>
</dbReference>
<dbReference type="GeneID" id="32894866"/>
<keyword evidence="1" id="KW-1003">Cell membrane</keyword>
<reference evidence="14" key="1">
    <citation type="submission" date="2017-02" db="EMBL/GenBank/DDBJ databases">
        <title>Natronthermophilus aegyptiacus gen. nov.,sp. nov., an aerobic, extremely halophilic alkalithermophilic archaeon isolated from the athalassohaline Wadi An Natrun, Egypt.</title>
        <authorList>
            <person name="Zhao B."/>
        </authorList>
    </citation>
    <scope>NUCLEOTIDE SEQUENCE [LARGE SCALE GENOMIC DNA]</scope>
    <source>
        <strain evidence="14">JW/NM-HA 15</strain>
    </source>
</reference>
<evidence type="ECO:0000256" key="6">
    <source>
        <dbReference type="ARBA" id="ARBA00022833"/>
    </source>
</evidence>
<comment type="cofactor">
    <cofactor evidence="10">
        <name>Zn(2+)</name>
        <dbReference type="ChEBI" id="CHEBI:29105"/>
    </cofactor>
    <text evidence="10">Binds 1 zinc ion per subunit.</text>
</comment>
<evidence type="ECO:0000256" key="10">
    <source>
        <dbReference type="RuleBase" id="RU003983"/>
    </source>
</evidence>
<proteinExistence type="inferred from homology"/>
<dbReference type="PANTHER" id="PTHR43221:SF2">
    <property type="entry name" value="PROTEASE HTPX HOMOLOG"/>
    <property type="match status" value="1"/>
</dbReference>
<keyword evidence="7 11" id="KW-1133">Transmembrane helix</keyword>
<dbReference type="GO" id="GO:0046872">
    <property type="term" value="F:metal ion binding"/>
    <property type="evidence" value="ECO:0007669"/>
    <property type="project" value="UniProtKB-KW"/>
</dbReference>
<keyword evidence="2 10" id="KW-0645">Protease</keyword>
<evidence type="ECO:0000256" key="4">
    <source>
        <dbReference type="ARBA" id="ARBA00022723"/>
    </source>
</evidence>
<keyword evidence="5 10" id="KW-0378">Hydrolase</keyword>
<protein>
    <submittedName>
        <fullName evidence="13">Protease</fullName>
    </submittedName>
</protein>
<dbReference type="InterPro" id="IPR050083">
    <property type="entry name" value="HtpX_protease"/>
</dbReference>
<dbReference type="Proteomes" id="UP000250088">
    <property type="component" value="Chromosome"/>
</dbReference>
<feature type="transmembrane region" description="Helical" evidence="11">
    <location>
        <begin position="181"/>
        <end position="201"/>
    </location>
</feature>
<evidence type="ECO:0000256" key="1">
    <source>
        <dbReference type="ARBA" id="ARBA00022475"/>
    </source>
</evidence>
<dbReference type="GO" id="GO:0004222">
    <property type="term" value="F:metalloendopeptidase activity"/>
    <property type="evidence" value="ECO:0007669"/>
    <property type="project" value="InterPro"/>
</dbReference>
<name>A0A2Z2I1N1_9EURY</name>